<organism evidence="10 11">
    <name type="scientific">Litorivita pollutaquae</name>
    <dbReference type="NCBI Taxonomy" id="2200892"/>
    <lineage>
        <taxon>Bacteria</taxon>
        <taxon>Pseudomonadati</taxon>
        <taxon>Pseudomonadota</taxon>
        <taxon>Alphaproteobacteria</taxon>
        <taxon>Rhodobacterales</taxon>
        <taxon>Paracoccaceae</taxon>
        <taxon>Litorivita</taxon>
    </lineage>
</organism>
<dbReference type="GO" id="GO:0005524">
    <property type="term" value="F:ATP binding"/>
    <property type="evidence" value="ECO:0007669"/>
    <property type="project" value="UniProtKB-KW"/>
</dbReference>
<name>A0A2V4MXT3_9RHOB</name>
<evidence type="ECO:0000256" key="3">
    <source>
        <dbReference type="ARBA" id="ARBA00022553"/>
    </source>
</evidence>
<dbReference type="SMART" id="SM00387">
    <property type="entry name" value="HATPase_c"/>
    <property type="match status" value="1"/>
</dbReference>
<evidence type="ECO:0000259" key="9">
    <source>
        <dbReference type="PROSITE" id="PS50109"/>
    </source>
</evidence>
<proteinExistence type="predicted"/>
<dbReference type="InterPro" id="IPR003018">
    <property type="entry name" value="GAF"/>
</dbReference>
<dbReference type="InterPro" id="IPR029016">
    <property type="entry name" value="GAF-like_dom_sf"/>
</dbReference>
<keyword evidence="11" id="KW-1185">Reference proteome</keyword>
<dbReference type="GO" id="GO:0000155">
    <property type="term" value="F:phosphorelay sensor kinase activity"/>
    <property type="evidence" value="ECO:0007669"/>
    <property type="project" value="InterPro"/>
</dbReference>
<keyword evidence="7" id="KW-0067">ATP-binding</keyword>
<dbReference type="GO" id="GO:0030295">
    <property type="term" value="F:protein kinase activator activity"/>
    <property type="evidence" value="ECO:0007669"/>
    <property type="project" value="TreeGrafter"/>
</dbReference>
<dbReference type="InterPro" id="IPR005467">
    <property type="entry name" value="His_kinase_dom"/>
</dbReference>
<dbReference type="EMBL" id="QFVT01000013">
    <property type="protein sequence ID" value="PYC46452.1"/>
    <property type="molecule type" value="Genomic_DNA"/>
</dbReference>
<comment type="catalytic activity">
    <reaction evidence="1">
        <text>ATP + protein L-histidine = ADP + protein N-phospho-L-histidine.</text>
        <dbReference type="EC" id="2.7.13.3"/>
    </reaction>
</comment>
<dbReference type="RefSeq" id="WP_110797103.1">
    <property type="nucleotide sequence ID" value="NZ_KZ826492.1"/>
</dbReference>
<dbReference type="Gene3D" id="3.30.450.40">
    <property type="match status" value="1"/>
</dbReference>
<dbReference type="PANTHER" id="PTHR42878:SF7">
    <property type="entry name" value="SENSOR HISTIDINE KINASE GLRK"/>
    <property type="match status" value="1"/>
</dbReference>
<dbReference type="SMART" id="SM00388">
    <property type="entry name" value="HisKA"/>
    <property type="match status" value="1"/>
</dbReference>
<dbReference type="Pfam" id="PF02518">
    <property type="entry name" value="HATPase_c"/>
    <property type="match status" value="1"/>
</dbReference>
<evidence type="ECO:0000313" key="10">
    <source>
        <dbReference type="EMBL" id="PYC46452.1"/>
    </source>
</evidence>
<dbReference type="Proteomes" id="UP000248012">
    <property type="component" value="Unassembled WGS sequence"/>
</dbReference>
<evidence type="ECO:0000256" key="2">
    <source>
        <dbReference type="ARBA" id="ARBA00012438"/>
    </source>
</evidence>
<dbReference type="OrthoDB" id="9795133at2"/>
<dbReference type="InterPro" id="IPR036097">
    <property type="entry name" value="HisK_dim/P_sf"/>
</dbReference>
<keyword evidence="3" id="KW-0597">Phosphoprotein</keyword>
<keyword evidence="6 10" id="KW-0418">Kinase</keyword>
<dbReference type="InterPro" id="IPR003594">
    <property type="entry name" value="HATPase_dom"/>
</dbReference>
<evidence type="ECO:0000313" key="11">
    <source>
        <dbReference type="Proteomes" id="UP000248012"/>
    </source>
</evidence>
<dbReference type="PROSITE" id="PS50109">
    <property type="entry name" value="HIS_KIN"/>
    <property type="match status" value="1"/>
</dbReference>
<dbReference type="SUPFAM" id="SSF47384">
    <property type="entry name" value="Homodimeric domain of signal transducing histidine kinase"/>
    <property type="match status" value="1"/>
</dbReference>
<comment type="caution">
    <text evidence="10">The sequence shown here is derived from an EMBL/GenBank/DDBJ whole genome shotgun (WGS) entry which is preliminary data.</text>
</comment>
<evidence type="ECO:0000256" key="4">
    <source>
        <dbReference type="ARBA" id="ARBA00022679"/>
    </source>
</evidence>
<keyword evidence="5" id="KW-0547">Nucleotide-binding</keyword>
<dbReference type="GO" id="GO:0000156">
    <property type="term" value="F:phosphorelay response regulator activity"/>
    <property type="evidence" value="ECO:0007669"/>
    <property type="project" value="TreeGrafter"/>
</dbReference>
<dbReference type="PANTHER" id="PTHR42878">
    <property type="entry name" value="TWO-COMPONENT HISTIDINE KINASE"/>
    <property type="match status" value="1"/>
</dbReference>
<reference evidence="10 11" key="1">
    <citation type="submission" date="2018-05" db="EMBL/GenBank/DDBJ databases">
        <title>Oceanovita maritima gen. nov., sp. nov., a marine bacterium in the family Rhodobacteraceae isolated from surface seawater of Lundu port Xiamen, China.</title>
        <authorList>
            <person name="Hetharua B.H."/>
            <person name="Min D."/>
            <person name="Liao H."/>
            <person name="Tian Y."/>
        </authorList>
    </citation>
    <scope>NUCLEOTIDE SEQUENCE [LARGE SCALE GENOMIC DNA]</scope>
    <source>
        <strain evidence="10 11">FSX-11</strain>
    </source>
</reference>
<dbReference type="EC" id="2.7.13.3" evidence="2"/>
<dbReference type="Pfam" id="PF00512">
    <property type="entry name" value="HisKA"/>
    <property type="match status" value="1"/>
</dbReference>
<gene>
    <name evidence="10" type="ORF">DI396_15055</name>
</gene>
<protein>
    <recommendedName>
        <fullName evidence="2">histidine kinase</fullName>
        <ecNumber evidence="2">2.7.13.3</ecNumber>
    </recommendedName>
</protein>
<dbReference type="Pfam" id="PF01590">
    <property type="entry name" value="GAF"/>
    <property type="match status" value="1"/>
</dbReference>
<dbReference type="CDD" id="cd00082">
    <property type="entry name" value="HisKA"/>
    <property type="match status" value="1"/>
</dbReference>
<dbReference type="GO" id="GO:0007234">
    <property type="term" value="P:osmosensory signaling via phosphorelay pathway"/>
    <property type="evidence" value="ECO:0007669"/>
    <property type="project" value="TreeGrafter"/>
</dbReference>
<dbReference type="InterPro" id="IPR050351">
    <property type="entry name" value="BphY/WalK/GraS-like"/>
</dbReference>
<evidence type="ECO:0000256" key="1">
    <source>
        <dbReference type="ARBA" id="ARBA00000085"/>
    </source>
</evidence>
<dbReference type="Gene3D" id="3.30.565.10">
    <property type="entry name" value="Histidine kinase-like ATPase, C-terminal domain"/>
    <property type="match status" value="1"/>
</dbReference>
<dbReference type="SUPFAM" id="SSF55781">
    <property type="entry name" value="GAF domain-like"/>
    <property type="match status" value="1"/>
</dbReference>
<dbReference type="SMART" id="SM00065">
    <property type="entry name" value="GAF"/>
    <property type="match status" value="1"/>
</dbReference>
<dbReference type="InterPro" id="IPR036890">
    <property type="entry name" value="HATPase_C_sf"/>
</dbReference>
<evidence type="ECO:0000256" key="7">
    <source>
        <dbReference type="ARBA" id="ARBA00022840"/>
    </source>
</evidence>
<evidence type="ECO:0000256" key="6">
    <source>
        <dbReference type="ARBA" id="ARBA00022777"/>
    </source>
</evidence>
<keyword evidence="8" id="KW-0902">Two-component regulatory system</keyword>
<dbReference type="SUPFAM" id="SSF55874">
    <property type="entry name" value="ATPase domain of HSP90 chaperone/DNA topoisomerase II/histidine kinase"/>
    <property type="match status" value="1"/>
</dbReference>
<dbReference type="InterPro" id="IPR004358">
    <property type="entry name" value="Sig_transdc_His_kin-like_C"/>
</dbReference>
<dbReference type="PRINTS" id="PR00344">
    <property type="entry name" value="BCTRLSENSOR"/>
</dbReference>
<accession>A0A2V4MXT3</accession>
<sequence>MNDLAARQATIQDHAAFLEGTHKFQSDIEMLADSALIGTILETVMLATNMRFAAVARVTDDHWVACRTVDEVNFGLQPGDEIEIQSTFCQSVRDTSNKVIFNDTATDEVYRDHPIAAMFGIVSYASIPIYRSDGTFFGTLCAIDPQPRDVKQPRSVAMLEMFADIIGQSLETEERLEAHEEMIAHERKLSQIQEEFVAVLGHDLRNPIAALDAGFRQLSTEPMTEKAQTILPMMRSSLRRMNDLIENIMLHAKARLGGGIRISAQSDAPLTEAITQVVEESRATAPELEITLDLNFDRPVSCDAPRVAQAVSNLLSNAVRYSTPGTPICVQGLIDENGIEISVANNGAAVPDELRQVLFNPFQRGVHAAGEGLGLGLYIVSSIATAHNGQIEVKCERNVTTFSLRIPLLPPHTKPVP</sequence>
<feature type="domain" description="Histidine kinase" evidence="9">
    <location>
        <begin position="199"/>
        <end position="410"/>
    </location>
</feature>
<dbReference type="AlphaFoldDB" id="A0A2V4MXT3"/>
<dbReference type="Gene3D" id="1.10.287.130">
    <property type="match status" value="1"/>
</dbReference>
<keyword evidence="4" id="KW-0808">Transferase</keyword>
<dbReference type="InterPro" id="IPR003661">
    <property type="entry name" value="HisK_dim/P_dom"/>
</dbReference>
<evidence type="ECO:0000256" key="8">
    <source>
        <dbReference type="ARBA" id="ARBA00023012"/>
    </source>
</evidence>
<evidence type="ECO:0000256" key="5">
    <source>
        <dbReference type="ARBA" id="ARBA00022741"/>
    </source>
</evidence>